<dbReference type="WBParaSite" id="nRc.2.0.1.t00791-RA">
    <property type="protein sequence ID" value="nRc.2.0.1.t00791-RA"/>
    <property type="gene ID" value="nRc.2.0.1.g00791"/>
</dbReference>
<evidence type="ECO:0000313" key="3">
    <source>
        <dbReference type="WBParaSite" id="nRc.2.0.1.t00791-RA"/>
    </source>
</evidence>
<feature type="region of interest" description="Disordered" evidence="1">
    <location>
        <begin position="1"/>
        <end position="56"/>
    </location>
</feature>
<feature type="compositionally biased region" description="Low complexity" evidence="1">
    <location>
        <begin position="8"/>
        <end position="21"/>
    </location>
</feature>
<protein>
    <submittedName>
        <fullName evidence="3">Uncharacterized protein</fullName>
    </submittedName>
</protein>
<accession>A0A915HHJ7</accession>
<dbReference type="AlphaFoldDB" id="A0A915HHJ7"/>
<name>A0A915HHJ7_ROMCU</name>
<dbReference type="Proteomes" id="UP000887565">
    <property type="component" value="Unplaced"/>
</dbReference>
<evidence type="ECO:0000256" key="1">
    <source>
        <dbReference type="SAM" id="MobiDB-lite"/>
    </source>
</evidence>
<keyword evidence="2" id="KW-1185">Reference proteome</keyword>
<organism evidence="2 3">
    <name type="scientific">Romanomermis culicivorax</name>
    <name type="common">Nematode worm</name>
    <dbReference type="NCBI Taxonomy" id="13658"/>
    <lineage>
        <taxon>Eukaryota</taxon>
        <taxon>Metazoa</taxon>
        <taxon>Ecdysozoa</taxon>
        <taxon>Nematoda</taxon>
        <taxon>Enoplea</taxon>
        <taxon>Dorylaimia</taxon>
        <taxon>Mermithida</taxon>
        <taxon>Mermithoidea</taxon>
        <taxon>Mermithidae</taxon>
        <taxon>Romanomermis</taxon>
    </lineage>
</organism>
<reference evidence="3" key="1">
    <citation type="submission" date="2022-11" db="UniProtKB">
        <authorList>
            <consortium name="WormBaseParasite"/>
        </authorList>
    </citation>
    <scope>IDENTIFICATION</scope>
</reference>
<proteinExistence type="predicted"/>
<evidence type="ECO:0000313" key="2">
    <source>
        <dbReference type="Proteomes" id="UP000887565"/>
    </source>
</evidence>
<sequence>MTTPPPNGQQAPPALQPARPTINPNPTQAPWTAHPIINPNPTQAPWTGPIPGLPEA</sequence>